<dbReference type="AlphaFoldDB" id="A0AA96JAM9"/>
<protein>
    <submittedName>
        <fullName evidence="2">Uncharacterized protein</fullName>
    </submittedName>
</protein>
<reference evidence="2" key="1">
    <citation type="submission" date="2023-09" db="EMBL/GenBank/DDBJ databases">
        <title>Demequina sp. a novel bacteria isolated from Capsicum annuum.</title>
        <authorList>
            <person name="Humaira Z."/>
            <person name="Lee J."/>
            <person name="Cho D."/>
        </authorList>
    </citation>
    <scope>NUCLEOTIDE SEQUENCE</scope>
    <source>
        <strain evidence="2">PMTSA13</strain>
    </source>
</reference>
<sequence length="231" mass="25657">MNASDLTAAQRTAERLIEAATWWNARSLKTNLPITVLVSHRLEQASGYWLLLGTELTRRPRPGRGKRVSGSKEPAPPAPGDVSVIDARHEIEVFAAEYAAVLVYSSAWSTGFLDGTLEQLAAMSERAGHFTEHPSEHLRLEFLADLRDVVDRAAHVFDRDLGRWNPIDVECFEPGCGGMLEVEIPFADDALSDAERQRAFKDSHPEARCSKDHTHVIDARLAHHAAFEGLR</sequence>
<feature type="region of interest" description="Disordered" evidence="1">
    <location>
        <begin position="60"/>
        <end position="82"/>
    </location>
</feature>
<proteinExistence type="predicted"/>
<dbReference type="RefSeq" id="WP_313543613.1">
    <property type="nucleotide sequence ID" value="NZ_CP134880.1"/>
</dbReference>
<accession>A0AA96JAM9</accession>
<gene>
    <name evidence="2" type="ORF">RN607_00640</name>
</gene>
<organism evidence="2">
    <name type="scientific">Demequina capsici</name>
    <dbReference type="NCBI Taxonomy" id="3075620"/>
    <lineage>
        <taxon>Bacteria</taxon>
        <taxon>Bacillati</taxon>
        <taxon>Actinomycetota</taxon>
        <taxon>Actinomycetes</taxon>
        <taxon>Micrococcales</taxon>
        <taxon>Demequinaceae</taxon>
        <taxon>Demequina</taxon>
    </lineage>
</organism>
<feature type="compositionally biased region" description="Basic residues" evidence="1">
    <location>
        <begin position="60"/>
        <end position="69"/>
    </location>
</feature>
<dbReference type="KEGG" id="dcp:RN607_00640"/>
<dbReference type="EMBL" id="CP134880">
    <property type="protein sequence ID" value="WNM27540.1"/>
    <property type="molecule type" value="Genomic_DNA"/>
</dbReference>
<name>A0AA96JAM9_9MICO</name>
<dbReference type="Proteomes" id="UP001303408">
    <property type="component" value="Chromosome"/>
</dbReference>
<evidence type="ECO:0000256" key="1">
    <source>
        <dbReference type="SAM" id="MobiDB-lite"/>
    </source>
</evidence>
<evidence type="ECO:0000313" key="2">
    <source>
        <dbReference type="EMBL" id="WNM27540.1"/>
    </source>
</evidence>